<feature type="compositionally biased region" description="Basic and acidic residues" evidence="1">
    <location>
        <begin position="96"/>
        <end position="110"/>
    </location>
</feature>
<sequence>MTDLRVVPTHRQGHQLLHVTTASGRTLAWYDREDSRVTLLSTRDTDAVLAALAPYLTGRVTVGPPVLPGPADLARLSLHPDDDLAPNRPGESLRVALDRDPSPPRRLRADPRKAALAAEEATGAALDALEAGGWRVLHSVPLPGGDRVPHLAIGPAGLFAVHTLPARRRQVHVDDPLVTVGRSAAHPLLRTVRALADRASHALAAEVRAVLAPAGAARVTVTAAPRDIRVLRDTELSALAREDAVLKPADVESLHATARDRATWHRL</sequence>
<dbReference type="AlphaFoldDB" id="A0A1Q4VGA6"/>
<name>A0A1Q4VGA6_9ACTN</name>
<evidence type="ECO:0000313" key="2">
    <source>
        <dbReference type="EMBL" id="OKH96835.1"/>
    </source>
</evidence>
<proteinExistence type="predicted"/>
<dbReference type="Proteomes" id="UP000186455">
    <property type="component" value="Unassembled WGS sequence"/>
</dbReference>
<protein>
    <recommendedName>
        <fullName evidence="4">NERD domain-containing protein</fullName>
    </recommendedName>
</protein>
<organism evidence="2 3">
    <name type="scientific">Streptomyces uncialis</name>
    <dbReference type="NCBI Taxonomy" id="1048205"/>
    <lineage>
        <taxon>Bacteria</taxon>
        <taxon>Bacillati</taxon>
        <taxon>Actinomycetota</taxon>
        <taxon>Actinomycetes</taxon>
        <taxon>Kitasatosporales</taxon>
        <taxon>Streptomycetaceae</taxon>
        <taxon>Streptomyces</taxon>
    </lineage>
</organism>
<dbReference type="STRING" id="1048205.AB852_07835"/>
<evidence type="ECO:0000256" key="1">
    <source>
        <dbReference type="SAM" id="MobiDB-lite"/>
    </source>
</evidence>
<dbReference type="RefSeq" id="WP_073785665.1">
    <property type="nucleotide sequence ID" value="NZ_CP109290.1"/>
</dbReference>
<gene>
    <name evidence="2" type="ORF">AB852_07835</name>
</gene>
<feature type="region of interest" description="Disordered" evidence="1">
    <location>
        <begin position="78"/>
        <end position="110"/>
    </location>
</feature>
<evidence type="ECO:0000313" key="3">
    <source>
        <dbReference type="Proteomes" id="UP000186455"/>
    </source>
</evidence>
<accession>A0A1Q4VGA6</accession>
<reference evidence="2 3" key="1">
    <citation type="submission" date="2015-06" db="EMBL/GenBank/DDBJ databases">
        <title>Cloning and characterization of the uncialamcin biosynthetic gene cluster.</title>
        <authorList>
            <person name="Yan X."/>
            <person name="Huang T."/>
            <person name="Ge H."/>
            <person name="Shen B."/>
        </authorList>
    </citation>
    <scope>NUCLEOTIDE SEQUENCE [LARGE SCALE GENOMIC DNA]</scope>
    <source>
        <strain evidence="2 3">DCA2648</strain>
    </source>
</reference>
<evidence type="ECO:0008006" key="4">
    <source>
        <dbReference type="Google" id="ProtNLM"/>
    </source>
</evidence>
<comment type="caution">
    <text evidence="2">The sequence shown here is derived from an EMBL/GenBank/DDBJ whole genome shotgun (WGS) entry which is preliminary data.</text>
</comment>
<dbReference type="EMBL" id="LFBV01000001">
    <property type="protein sequence ID" value="OKH96835.1"/>
    <property type="molecule type" value="Genomic_DNA"/>
</dbReference>
<keyword evidence="3" id="KW-1185">Reference proteome</keyword>